<evidence type="ECO:0000313" key="2">
    <source>
        <dbReference type="EMBL" id="EFF68738.1"/>
    </source>
</evidence>
<reference evidence="2 3" key="1">
    <citation type="submission" date="2010-02" db="EMBL/GenBank/DDBJ databases">
        <authorList>
            <person name="Weinstock G."/>
            <person name="Sodergren E."/>
            <person name="Clifton S."/>
            <person name="Fulton L."/>
            <person name="Fulton B."/>
            <person name="Courtney L."/>
            <person name="Fronick C."/>
            <person name="Harrison M."/>
            <person name="Strong C."/>
            <person name="Farmer C."/>
            <person name="Delahaunty K."/>
            <person name="Markovic C."/>
            <person name="Hall O."/>
            <person name="Minx P."/>
            <person name="Tomlinson C."/>
            <person name="Mitreva M."/>
            <person name="Nelson J."/>
            <person name="Hou S."/>
            <person name="Wollam A."/>
            <person name="Pepin K.H."/>
            <person name="Johnson M."/>
            <person name="Bhonagiri V."/>
            <person name="Zhang X."/>
            <person name="Suruliraj S."/>
            <person name="Warren W."/>
            <person name="Chinwalla A."/>
            <person name="Mardis E.R."/>
            <person name="Wilson R.K."/>
        </authorList>
    </citation>
    <scope>NUCLEOTIDE SEQUENCE [LARGE SCALE GENOMIC DNA]</scope>
    <source>
        <strain evidence="2 3">DSM 2876</strain>
    </source>
</reference>
<feature type="domain" description="Polymerase/histidinol phosphatase N-terminal" evidence="1">
    <location>
        <begin position="4"/>
        <end position="69"/>
    </location>
</feature>
<dbReference type="PANTHER" id="PTHR42924">
    <property type="entry name" value="EXONUCLEASE"/>
    <property type="match status" value="1"/>
</dbReference>
<comment type="caution">
    <text evidence="2">The sequence shown here is derived from an EMBL/GenBank/DDBJ whole genome shotgun (WGS) entry which is preliminary data.</text>
</comment>
<evidence type="ECO:0000313" key="3">
    <source>
        <dbReference type="Proteomes" id="UP000006238"/>
    </source>
</evidence>
<keyword evidence="3" id="KW-1185">Reference proteome</keyword>
<dbReference type="CDD" id="cd07438">
    <property type="entry name" value="PHP_HisPPase_AMP"/>
    <property type="match status" value="1"/>
</dbReference>
<dbReference type="Gene3D" id="1.10.150.650">
    <property type="match status" value="1"/>
</dbReference>
<dbReference type="InterPro" id="IPR052018">
    <property type="entry name" value="PHP_domain"/>
</dbReference>
<dbReference type="InterPro" id="IPR016195">
    <property type="entry name" value="Pol/histidinol_Pase-like"/>
</dbReference>
<dbReference type="SUPFAM" id="SSF89550">
    <property type="entry name" value="PHP domain-like"/>
    <property type="match status" value="1"/>
</dbReference>
<protein>
    <submittedName>
        <fullName evidence="2">PHP domain protein</fullName>
        <ecNumber evidence="2">3.1.3.-</ecNumber>
    </submittedName>
</protein>
<sequence>MKKIDLHVHSTYSDGTFSPAELVKEAVKNGISAFALTDHDTTDGIDEAIDAGGKAGIEVIPGIEISTSYKDKEIHIVGLFIDYKNKEFHDAIYEEIKRRDARNGLLIQKFNEAGFPVSLEVLENMFPHSIITRAHFASYMTKKGYVKDNKEAFSKYLGDGCPLYVSREHKSVYDAVDMIKKAGGAAILAHPLLYHLTMGELKDLCIRLKDCGLTGIESMYSTYKGFDELTVRKLAHETGLLESGGSDFHGANKPDIRLGTGMGNLMISYDYLDKLRDSLN</sequence>
<dbReference type="AlphaFoldDB" id="D4RZ37"/>
<dbReference type="eggNOG" id="COG0613">
    <property type="taxonomic scope" value="Bacteria"/>
</dbReference>
<proteinExistence type="predicted"/>
<dbReference type="Gene3D" id="3.20.20.140">
    <property type="entry name" value="Metal-dependent hydrolases"/>
    <property type="match status" value="1"/>
</dbReference>
<dbReference type="InterPro" id="IPR004013">
    <property type="entry name" value="PHP_dom"/>
</dbReference>
<dbReference type="EMBL" id="ABWN01000026">
    <property type="protein sequence ID" value="EFF68738.1"/>
    <property type="molecule type" value="Genomic_DNA"/>
</dbReference>
<evidence type="ECO:0000259" key="1">
    <source>
        <dbReference type="SMART" id="SM00481"/>
    </source>
</evidence>
<dbReference type="PANTHER" id="PTHR42924:SF3">
    <property type="entry name" value="POLYMERASE_HISTIDINOL PHOSPHATASE N-TERMINAL DOMAIN-CONTAINING PROTEIN"/>
    <property type="match status" value="1"/>
</dbReference>
<dbReference type="Proteomes" id="UP000006238">
    <property type="component" value="Unassembled WGS sequence"/>
</dbReference>
<dbReference type="EC" id="3.1.3.-" evidence="2"/>
<gene>
    <name evidence="2" type="ORF">BUTYVIB_01102</name>
</gene>
<dbReference type="GO" id="GO:0004534">
    <property type="term" value="F:5'-3' RNA exonuclease activity"/>
    <property type="evidence" value="ECO:0007669"/>
    <property type="project" value="TreeGrafter"/>
</dbReference>
<dbReference type="GO" id="GO:0035312">
    <property type="term" value="F:5'-3' DNA exonuclease activity"/>
    <property type="evidence" value="ECO:0007669"/>
    <property type="project" value="TreeGrafter"/>
</dbReference>
<organism evidence="2 3">
    <name type="scientific">Eshraghiella crossota DSM 2876</name>
    <dbReference type="NCBI Taxonomy" id="511680"/>
    <lineage>
        <taxon>Bacteria</taxon>
        <taxon>Bacillati</taxon>
        <taxon>Bacillota</taxon>
        <taxon>Clostridia</taxon>
        <taxon>Lachnospirales</taxon>
        <taxon>Lachnospiraceae</taxon>
        <taxon>Eshraghiella</taxon>
    </lineage>
</organism>
<accession>D4RZ37</accession>
<dbReference type="SMART" id="SM00481">
    <property type="entry name" value="POLIIIAc"/>
    <property type="match status" value="1"/>
</dbReference>
<keyword evidence="2" id="KW-0378">Hydrolase</keyword>
<dbReference type="STRING" id="45851.BHV86_03375"/>
<dbReference type="RefSeq" id="WP_005602413.1">
    <property type="nucleotide sequence ID" value="NZ_GG663522.1"/>
</dbReference>
<dbReference type="HOGENOM" id="CLU_067347_1_0_9"/>
<dbReference type="Pfam" id="PF02811">
    <property type="entry name" value="PHP"/>
    <property type="match status" value="1"/>
</dbReference>
<dbReference type="GeneID" id="98918970"/>
<dbReference type="InterPro" id="IPR003141">
    <property type="entry name" value="Pol/His_phosphatase_N"/>
</dbReference>
<name>D4RZ37_9FIRM</name>